<reference evidence="1 2" key="1">
    <citation type="submission" date="2018-05" db="EMBL/GenBank/DDBJ databases">
        <title>Complete genome sequence of sponge-derived Streptomyces sp. HNM0039.</title>
        <authorList>
            <person name="Huang X."/>
            <person name="Zhou S."/>
        </authorList>
    </citation>
    <scope>NUCLEOTIDE SEQUENCE [LARGE SCALE GENOMIC DNA]</scope>
    <source>
        <strain evidence="1 2">HNM0039</strain>
    </source>
</reference>
<proteinExistence type="predicted"/>
<organism evidence="1 2">
    <name type="scientific">Streptomyces tirandamycinicus</name>
    <dbReference type="NCBI Taxonomy" id="2174846"/>
    <lineage>
        <taxon>Bacteria</taxon>
        <taxon>Bacillati</taxon>
        <taxon>Actinomycetota</taxon>
        <taxon>Actinomycetes</taxon>
        <taxon>Kitasatosporales</taxon>
        <taxon>Streptomycetaceae</taxon>
        <taxon>Streptomyces</taxon>
    </lineage>
</organism>
<keyword evidence="2" id="KW-1185">Reference proteome</keyword>
<protein>
    <submittedName>
        <fullName evidence="1">Uncharacterized protein</fullName>
    </submittedName>
</protein>
<evidence type="ECO:0000313" key="2">
    <source>
        <dbReference type="Proteomes" id="UP000244900"/>
    </source>
</evidence>
<dbReference type="Proteomes" id="UP000244900">
    <property type="component" value="Chromosome"/>
</dbReference>
<dbReference type="KEGG" id="stir:DDW44_12640"/>
<name>A0A2S1ST25_9ACTN</name>
<dbReference type="AlphaFoldDB" id="A0A2S1ST25"/>
<gene>
    <name evidence="1" type="ORF">DDW44_12640</name>
</gene>
<evidence type="ECO:0000313" key="1">
    <source>
        <dbReference type="EMBL" id="AWI29538.1"/>
    </source>
</evidence>
<dbReference type="EMBL" id="CP029188">
    <property type="protein sequence ID" value="AWI29538.1"/>
    <property type="molecule type" value="Genomic_DNA"/>
</dbReference>
<accession>A0A2S1ST25</accession>
<sequence length="63" mass="6863">MELPEGAQPVFRAELTAKHHPGVRKRVGVAYDQPEARCIAEQAIRKEAAAMNQPADLINIAPS</sequence>